<dbReference type="AlphaFoldDB" id="A0A813SS44"/>
<dbReference type="Proteomes" id="UP000681722">
    <property type="component" value="Unassembled WGS sequence"/>
</dbReference>
<evidence type="ECO:0000259" key="5">
    <source>
        <dbReference type="PROSITE" id="PS50179"/>
    </source>
</evidence>
<keyword evidence="3" id="KW-0653">Protein transport</keyword>
<reference evidence="6" key="1">
    <citation type="submission" date="2021-02" db="EMBL/GenBank/DDBJ databases">
        <authorList>
            <person name="Nowell W R."/>
        </authorList>
    </citation>
    <scope>NUCLEOTIDE SEQUENCE</scope>
</reference>
<feature type="region of interest" description="Disordered" evidence="4">
    <location>
        <begin position="446"/>
        <end position="506"/>
    </location>
</feature>
<dbReference type="SUPFAM" id="SSF48464">
    <property type="entry name" value="ENTH/VHS domain"/>
    <property type="match status" value="1"/>
</dbReference>
<dbReference type="PROSITE" id="PS50179">
    <property type="entry name" value="VHS"/>
    <property type="match status" value="1"/>
</dbReference>
<evidence type="ECO:0000256" key="3">
    <source>
        <dbReference type="ARBA" id="ARBA00022927"/>
    </source>
</evidence>
<dbReference type="InterPro" id="IPR002014">
    <property type="entry name" value="VHS_dom"/>
</dbReference>
<evidence type="ECO:0000313" key="6">
    <source>
        <dbReference type="EMBL" id="CAF0799874.1"/>
    </source>
</evidence>
<dbReference type="EMBL" id="CAJNOQ010000427">
    <property type="protein sequence ID" value="CAF0799874.1"/>
    <property type="molecule type" value="Genomic_DNA"/>
</dbReference>
<feature type="region of interest" description="Disordered" evidence="4">
    <location>
        <begin position="175"/>
        <end position="197"/>
    </location>
</feature>
<feature type="region of interest" description="Disordered" evidence="4">
    <location>
        <begin position="397"/>
        <end position="434"/>
    </location>
</feature>
<dbReference type="GO" id="GO:0015031">
    <property type="term" value="P:protein transport"/>
    <property type="evidence" value="ECO:0007669"/>
    <property type="project" value="UniProtKB-KW"/>
</dbReference>
<evidence type="ECO:0000256" key="2">
    <source>
        <dbReference type="ARBA" id="ARBA00022448"/>
    </source>
</evidence>
<accession>A0A813SS44</accession>
<dbReference type="Gene3D" id="1.25.40.90">
    <property type="match status" value="1"/>
</dbReference>
<feature type="domain" description="VHS" evidence="5">
    <location>
        <begin position="23"/>
        <end position="156"/>
    </location>
</feature>
<name>A0A813SS44_9BILA</name>
<dbReference type="InterPro" id="IPR004152">
    <property type="entry name" value="GAT_dom"/>
</dbReference>
<dbReference type="PANTHER" id="PTHR13856">
    <property type="entry name" value="VHS DOMAIN CONTAINING PROTEIN FAMILY"/>
    <property type="match status" value="1"/>
</dbReference>
<dbReference type="SUPFAM" id="SSF89009">
    <property type="entry name" value="GAT-like domain"/>
    <property type="match status" value="1"/>
</dbReference>
<gene>
    <name evidence="6" type="ORF">GPM918_LOCUS3455</name>
    <name evidence="7" type="ORF">SRO942_LOCUS3455</name>
</gene>
<dbReference type="InterPro" id="IPR038425">
    <property type="entry name" value="GAT_sf"/>
</dbReference>
<dbReference type="OrthoDB" id="2018246at2759"/>
<sequence length="506" mass="56396">MAGFFSRLTASASTPLQQAIEKVTDPSNLNEDWDLIMQICDNVVENEDNAKEAIKVIRKRLQAGTAGGWRGILLTLTLLEALSKNCGKIFHLQIASKDFLKELKNVIGPKNNPPVIVQEKVLGMVQTWAIAMRNDPDLKVVDLFYLECKQQGLEFPMAENESTAKAVIPATNRSGSDGQPFISTSPHQQQSASDRNTGIGNIRSLTAEQVAKLRSELDVVETNVQVFGEMLVTLIPGEEHIKDYQLLTVSSISILYNFCIIAFYLKDLYKTCTQMQARIIDLLSQIAIDEITVDLLRYNDELNNAFRNYASYMERREKVVDPESHSQQQINVPPSQTTSSPNRYPQTQQRQIPVKKLSTTSVSDDQPALIKFDDEPVSPSAQHSSPQFATGFQNMRLNQSPDAVPKPSNSTASHSSARQNNPIESAETQEPERDIKEIEVWLNKQDDKVTSSEEKPIASGPTPEFNNFVHKRASSIPENTEDVVHNTSTSPKKTVILNEANNNTTV</sequence>
<dbReference type="GO" id="GO:0007165">
    <property type="term" value="P:signal transduction"/>
    <property type="evidence" value="ECO:0007669"/>
    <property type="project" value="TreeGrafter"/>
</dbReference>
<feature type="compositionally biased region" description="Basic and acidic residues" evidence="4">
    <location>
        <begin position="446"/>
        <end position="456"/>
    </location>
</feature>
<comment type="similarity">
    <text evidence="1">Belongs to the TOM1 family.</text>
</comment>
<dbReference type="PANTHER" id="PTHR13856:SF137">
    <property type="entry name" value="GH05942P"/>
    <property type="match status" value="1"/>
</dbReference>
<dbReference type="InterPro" id="IPR014645">
    <property type="entry name" value="TOM1"/>
</dbReference>
<dbReference type="Proteomes" id="UP000663829">
    <property type="component" value="Unassembled WGS sequence"/>
</dbReference>
<dbReference type="Pfam" id="PF03127">
    <property type="entry name" value="GAT"/>
    <property type="match status" value="1"/>
</dbReference>
<evidence type="ECO:0000256" key="1">
    <source>
        <dbReference type="ARBA" id="ARBA00007708"/>
    </source>
</evidence>
<dbReference type="SMART" id="SM00288">
    <property type="entry name" value="VHS"/>
    <property type="match status" value="1"/>
</dbReference>
<feature type="region of interest" description="Disordered" evidence="4">
    <location>
        <begin position="318"/>
        <end position="366"/>
    </location>
</feature>
<feature type="compositionally biased region" description="Polar residues" evidence="4">
    <location>
        <begin position="325"/>
        <end position="364"/>
    </location>
</feature>
<dbReference type="PIRSF" id="PIRSF036948">
    <property type="entry name" value="TOM1"/>
    <property type="match status" value="1"/>
</dbReference>
<keyword evidence="2" id="KW-0813">Transport</keyword>
<dbReference type="EMBL" id="CAJOBC010000427">
    <property type="protein sequence ID" value="CAF3584798.1"/>
    <property type="molecule type" value="Genomic_DNA"/>
</dbReference>
<comment type="caution">
    <text evidence="6">The sequence shown here is derived from an EMBL/GenBank/DDBJ whole genome shotgun (WGS) entry which is preliminary data.</text>
</comment>
<protein>
    <recommendedName>
        <fullName evidence="5">VHS domain-containing protein</fullName>
    </recommendedName>
</protein>
<dbReference type="GO" id="GO:0043130">
    <property type="term" value="F:ubiquitin binding"/>
    <property type="evidence" value="ECO:0007669"/>
    <property type="project" value="InterPro"/>
</dbReference>
<feature type="compositionally biased region" description="Polar residues" evidence="4">
    <location>
        <begin position="397"/>
        <end position="428"/>
    </location>
</feature>
<dbReference type="GO" id="GO:0016020">
    <property type="term" value="C:membrane"/>
    <property type="evidence" value="ECO:0007669"/>
    <property type="project" value="TreeGrafter"/>
</dbReference>
<proteinExistence type="inferred from homology"/>
<dbReference type="Gene3D" id="1.20.58.160">
    <property type="match status" value="1"/>
</dbReference>
<organism evidence="6 8">
    <name type="scientific">Didymodactylos carnosus</name>
    <dbReference type="NCBI Taxonomy" id="1234261"/>
    <lineage>
        <taxon>Eukaryota</taxon>
        <taxon>Metazoa</taxon>
        <taxon>Spiralia</taxon>
        <taxon>Gnathifera</taxon>
        <taxon>Rotifera</taxon>
        <taxon>Eurotatoria</taxon>
        <taxon>Bdelloidea</taxon>
        <taxon>Philodinida</taxon>
        <taxon>Philodinidae</taxon>
        <taxon>Didymodactylos</taxon>
    </lineage>
</organism>
<dbReference type="Pfam" id="PF00790">
    <property type="entry name" value="VHS"/>
    <property type="match status" value="1"/>
</dbReference>
<keyword evidence="8" id="KW-1185">Reference proteome</keyword>
<evidence type="ECO:0000313" key="7">
    <source>
        <dbReference type="EMBL" id="CAF3584798.1"/>
    </source>
</evidence>
<evidence type="ECO:0000313" key="8">
    <source>
        <dbReference type="Proteomes" id="UP000663829"/>
    </source>
</evidence>
<evidence type="ECO:0000256" key="4">
    <source>
        <dbReference type="SAM" id="MobiDB-lite"/>
    </source>
</evidence>
<dbReference type="InterPro" id="IPR008942">
    <property type="entry name" value="ENTH_VHS"/>
</dbReference>
<dbReference type="GO" id="GO:0035091">
    <property type="term" value="F:phosphatidylinositol binding"/>
    <property type="evidence" value="ECO:0007669"/>
    <property type="project" value="InterPro"/>
</dbReference>
<dbReference type="GO" id="GO:0030276">
    <property type="term" value="F:clathrin binding"/>
    <property type="evidence" value="ECO:0007669"/>
    <property type="project" value="TreeGrafter"/>
</dbReference>
<dbReference type="GO" id="GO:0005768">
    <property type="term" value="C:endosome"/>
    <property type="evidence" value="ECO:0007669"/>
    <property type="project" value="TreeGrafter"/>
</dbReference>